<accession>A0A5C5XN69</accession>
<organism evidence="1 2">
    <name type="scientific">Rubinisphaera italica</name>
    <dbReference type="NCBI Taxonomy" id="2527969"/>
    <lineage>
        <taxon>Bacteria</taxon>
        <taxon>Pseudomonadati</taxon>
        <taxon>Planctomycetota</taxon>
        <taxon>Planctomycetia</taxon>
        <taxon>Planctomycetales</taxon>
        <taxon>Planctomycetaceae</taxon>
        <taxon>Rubinisphaera</taxon>
    </lineage>
</organism>
<dbReference type="AlphaFoldDB" id="A0A5C5XN69"/>
<name>A0A5C5XN69_9PLAN</name>
<dbReference type="OrthoDB" id="3078640at2"/>
<dbReference type="EMBL" id="SJPG01000001">
    <property type="protein sequence ID" value="TWT64400.1"/>
    <property type="molecule type" value="Genomic_DNA"/>
</dbReference>
<evidence type="ECO:0000313" key="1">
    <source>
        <dbReference type="EMBL" id="TWT64400.1"/>
    </source>
</evidence>
<dbReference type="Proteomes" id="UP000316095">
    <property type="component" value="Unassembled WGS sequence"/>
</dbReference>
<gene>
    <name evidence="1" type="ORF">Pan54_51620</name>
</gene>
<proteinExistence type="predicted"/>
<keyword evidence="2" id="KW-1185">Reference proteome</keyword>
<evidence type="ECO:0008006" key="3">
    <source>
        <dbReference type="Google" id="ProtNLM"/>
    </source>
</evidence>
<reference evidence="1 2" key="1">
    <citation type="submission" date="2019-02" db="EMBL/GenBank/DDBJ databases">
        <title>Deep-cultivation of Planctomycetes and their phenomic and genomic characterization uncovers novel biology.</title>
        <authorList>
            <person name="Wiegand S."/>
            <person name="Jogler M."/>
            <person name="Boedeker C."/>
            <person name="Pinto D."/>
            <person name="Vollmers J."/>
            <person name="Rivas-Marin E."/>
            <person name="Kohn T."/>
            <person name="Peeters S.H."/>
            <person name="Heuer A."/>
            <person name="Rast P."/>
            <person name="Oberbeckmann S."/>
            <person name="Bunk B."/>
            <person name="Jeske O."/>
            <person name="Meyerdierks A."/>
            <person name="Storesund J.E."/>
            <person name="Kallscheuer N."/>
            <person name="Luecker S."/>
            <person name="Lage O.M."/>
            <person name="Pohl T."/>
            <person name="Merkel B.J."/>
            <person name="Hornburger P."/>
            <person name="Mueller R.-W."/>
            <person name="Bruemmer F."/>
            <person name="Labrenz M."/>
            <person name="Spormann A.M."/>
            <person name="Op Den Camp H."/>
            <person name="Overmann J."/>
            <person name="Amann R."/>
            <person name="Jetten M.S.M."/>
            <person name="Mascher T."/>
            <person name="Medema M.H."/>
            <person name="Devos D.P."/>
            <person name="Kaster A.-K."/>
            <person name="Ovreas L."/>
            <person name="Rohde M."/>
            <person name="Galperin M.Y."/>
            <person name="Jogler C."/>
        </authorList>
    </citation>
    <scope>NUCLEOTIDE SEQUENCE [LARGE SCALE GENOMIC DNA]</scope>
    <source>
        <strain evidence="1 2">Pan54</strain>
    </source>
</reference>
<comment type="caution">
    <text evidence="1">The sequence shown here is derived from an EMBL/GenBank/DDBJ whole genome shotgun (WGS) entry which is preliminary data.</text>
</comment>
<protein>
    <recommendedName>
        <fullName evidence="3">NurA domain protein</fullName>
    </recommendedName>
</protein>
<dbReference type="RefSeq" id="WP_146506115.1">
    <property type="nucleotide sequence ID" value="NZ_SJPG01000001.1"/>
</dbReference>
<evidence type="ECO:0000313" key="2">
    <source>
        <dbReference type="Proteomes" id="UP000316095"/>
    </source>
</evidence>
<sequence length="378" mass="42244">MSDDGQTLAQSLVARMQLAQLGTANTVAHSVRVGRGIAEKLKDGGMIRRVSPKPKETLRLSAISAVGKRAEAFGGYLYLVAAVRRDMTITNGQVAHGTTDSTCEIDILPYCDVRQRIGLKQFTMIYRLLDRILKESDRPDLLVIDRTLLLPKEFANSDDPQVQAEFQQVAKKGNAFWKSIQNELYPTTPGGLVVVGYPQVKRVDEPLWSIADNRSDALIDNLAVESILDSIGRGKPLDNAGASRIMGSIIWPEQRTAAFTYSGLKMDNRTEPVHLHKEIDIASFHYRSGLRTPPHQVEVAGGRAWTTDGLDRLAEKLIEASPFDQPDAILLPMWMARQDIKQLQADHFLEQYQRDVFEILRSGELDKAWLRGWEPDGV</sequence>